<proteinExistence type="predicted"/>
<evidence type="ECO:0000259" key="7">
    <source>
        <dbReference type="PROSITE" id="PS51007"/>
    </source>
</evidence>
<dbReference type="GO" id="GO:0020037">
    <property type="term" value="F:heme binding"/>
    <property type="evidence" value="ECO:0007669"/>
    <property type="project" value="InterPro"/>
</dbReference>
<dbReference type="Pfam" id="PF07583">
    <property type="entry name" value="PSCyt2"/>
    <property type="match status" value="1"/>
</dbReference>
<dbReference type="GO" id="GO:0046872">
    <property type="term" value="F:metal ion binding"/>
    <property type="evidence" value="ECO:0007669"/>
    <property type="project" value="UniProtKB-KW"/>
</dbReference>
<dbReference type="Pfam" id="PF07635">
    <property type="entry name" value="PSCyt1"/>
    <property type="match status" value="1"/>
</dbReference>
<dbReference type="InterPro" id="IPR011429">
    <property type="entry name" value="Cyt_c_Planctomycete-type"/>
</dbReference>
<feature type="region of interest" description="Disordered" evidence="6">
    <location>
        <begin position="787"/>
        <end position="832"/>
    </location>
</feature>
<accession>A0A6C2YQ84</accession>
<feature type="region of interest" description="Disordered" evidence="6">
    <location>
        <begin position="117"/>
        <end position="137"/>
    </location>
</feature>
<dbReference type="InterPro" id="IPR011444">
    <property type="entry name" value="DUF1549"/>
</dbReference>
<keyword evidence="3 4" id="KW-0408">Iron</keyword>
<evidence type="ECO:0000256" key="4">
    <source>
        <dbReference type="PROSITE-ProRule" id="PRU00433"/>
    </source>
</evidence>
<evidence type="ECO:0000313" key="9">
    <source>
        <dbReference type="Proteomes" id="UP000464378"/>
    </source>
</evidence>
<keyword evidence="2 4" id="KW-0479">Metal-binding</keyword>
<organism evidence="8">
    <name type="scientific">Tuwongella immobilis</name>
    <dbReference type="NCBI Taxonomy" id="692036"/>
    <lineage>
        <taxon>Bacteria</taxon>
        <taxon>Pseudomonadati</taxon>
        <taxon>Planctomycetota</taxon>
        <taxon>Planctomycetia</taxon>
        <taxon>Gemmatales</taxon>
        <taxon>Gemmataceae</taxon>
        <taxon>Tuwongella</taxon>
    </lineage>
</organism>
<dbReference type="InterPro" id="IPR036909">
    <property type="entry name" value="Cyt_c-like_dom_sf"/>
</dbReference>
<feature type="compositionally biased region" description="Basic and acidic residues" evidence="6">
    <location>
        <begin position="811"/>
        <end position="823"/>
    </location>
</feature>
<dbReference type="KEGG" id="tim:GMBLW1_01620"/>
<keyword evidence="9" id="KW-1185">Reference proteome</keyword>
<dbReference type="Gene3D" id="2.60.120.560">
    <property type="entry name" value="Exo-inulinase, domain 1"/>
    <property type="match status" value="1"/>
</dbReference>
<dbReference type="SUPFAM" id="SSF46626">
    <property type="entry name" value="Cytochrome c"/>
    <property type="match status" value="1"/>
</dbReference>
<evidence type="ECO:0000256" key="2">
    <source>
        <dbReference type="ARBA" id="ARBA00022723"/>
    </source>
</evidence>
<evidence type="ECO:0000256" key="1">
    <source>
        <dbReference type="ARBA" id="ARBA00022617"/>
    </source>
</evidence>
<sequence length="1112" mass="122896">MSRTVRIVAMILALPLLMPATIRAEIDYLKQIKPILLERCYACHGVLKQEGNLRLDTAIFGQKGGDSGPAWKAGKPDASLLLERITEAEEADRMPPEGEPLKPQEIALIRDWIAQGAKAPADEKPETDPKQHWAFQPPVRPAIPTVNDPRWQGNPIDALIAAQREARGLVPQPASNRHLWIRRVTLDLIGLPPTDAEITTFVNDSSPNAYEKVVDRLLASPHYGERWGRHWMDIWRFSDWWGLGAEVRNSHKHMHHYRDWIIESLNADVGYDEMLRQMLAADELHPTDSQKLRATGYLVRNYFLFNRTSWMDETVEHTSKAMLGLTMNCSKCHDHKYDPLSQVEYYRMRAIFEPYQVRMDLLPGVTDPEQNALPRAFDCNLDEKTYLHIRGDDRNPDKSKPLSPGIPSILQKSELAFSPVKLPAAAVNPGLRPEIVQAYRDAANAKISRQREAQAVAKKALAEILAKAPAKPADAPLSPQSPPMKSNDPARADSLKPTLVEDFASAKPERWMPKSGSWKIANGRLTQTEASAMASIMRLNSPVPQDFEATLTYVPTGGETYKSVGLAFDAGESDRHTLVYVSGYAADPKVQVAPNPGGGYRYPAEGKSPVKVELNQPHTLKVQVRNSLVNVWFDGEFKLAYQLPDARSFGSIDLVTYDATAEFRRLELKPLTPSIALRPAGVEPNAASAPIATRESAELALKVADAELAAAEAELAAIEAAHAADLAQANEPGTAATKAKIIAAARAQAQQEQALAEVETAKAAHAVAISAGNAKVDAQKKLQAAMGKRDAATKRLQSPGESYRSIVGSRKSKESNVESDASRNRPFPATSSGRRSAFATWLTSRQNPLAARVAVNHLWSRHFGKPLVATVFDFGRRGAAPTHPELLDWLAVEFMESGWSMKHLHKLMVLSQTYRLSSSNAKSAAVNLQQDAENRHYWRSNPIRMESQVVRDSLLLLAGELDRTMGGPSIPVSNTQSKRRSLYFFHSHNEHQKFLSLFDDASVLDCYRRTESIVPQQALALANSEIALETAEKIAAKIAKDHPQADGDAWLTIAFRTVLGSPPNDAERAYVRATLPKLEAAAREQNRANPQSAARVSIIHALLNHNDFVTIR</sequence>
<dbReference type="Pfam" id="PF07587">
    <property type="entry name" value="PSD1"/>
    <property type="match status" value="1"/>
</dbReference>
<keyword evidence="1 4" id="KW-0349">Heme</keyword>
<dbReference type="PROSITE" id="PS51007">
    <property type="entry name" value="CYTC"/>
    <property type="match status" value="1"/>
</dbReference>
<dbReference type="EMBL" id="LR593887">
    <property type="protein sequence ID" value="VTS04963.1"/>
    <property type="molecule type" value="Genomic_DNA"/>
</dbReference>
<name>A0A6C2YQ84_9BACT</name>
<dbReference type="AlphaFoldDB" id="A0A6C2YQ84"/>
<evidence type="ECO:0000313" key="8">
    <source>
        <dbReference type="EMBL" id="VIP03798.1"/>
    </source>
</evidence>
<dbReference type="EMBL" id="LR586016">
    <property type="protein sequence ID" value="VIP03798.1"/>
    <property type="molecule type" value="Genomic_DNA"/>
</dbReference>
<gene>
    <name evidence="8" type="ORF">GMBLW1_01620</name>
</gene>
<keyword evidence="5" id="KW-0175">Coiled coil</keyword>
<protein>
    <recommendedName>
        <fullName evidence="7">Cytochrome c domain-containing protein</fullName>
    </recommendedName>
</protein>
<dbReference type="GO" id="GO:0009055">
    <property type="term" value="F:electron transfer activity"/>
    <property type="evidence" value="ECO:0007669"/>
    <property type="project" value="InterPro"/>
</dbReference>
<feature type="region of interest" description="Disordered" evidence="6">
    <location>
        <begin position="469"/>
        <end position="492"/>
    </location>
</feature>
<feature type="domain" description="Cytochrome c" evidence="7">
    <location>
        <begin position="27"/>
        <end position="117"/>
    </location>
</feature>
<feature type="compositionally biased region" description="Basic and acidic residues" evidence="6">
    <location>
        <begin position="120"/>
        <end position="131"/>
    </location>
</feature>
<dbReference type="PANTHER" id="PTHR35889">
    <property type="entry name" value="CYCLOINULO-OLIGOSACCHARIDE FRUCTANOTRANSFERASE-RELATED"/>
    <property type="match status" value="1"/>
</dbReference>
<dbReference type="PANTHER" id="PTHR35889:SF3">
    <property type="entry name" value="F-BOX DOMAIN-CONTAINING PROTEIN"/>
    <property type="match status" value="1"/>
</dbReference>
<evidence type="ECO:0000256" key="5">
    <source>
        <dbReference type="SAM" id="Coils"/>
    </source>
</evidence>
<evidence type="ECO:0000256" key="3">
    <source>
        <dbReference type="ARBA" id="ARBA00023004"/>
    </source>
</evidence>
<dbReference type="Proteomes" id="UP000464378">
    <property type="component" value="Chromosome"/>
</dbReference>
<dbReference type="RefSeq" id="WP_162658952.1">
    <property type="nucleotide sequence ID" value="NZ_LR593887.1"/>
</dbReference>
<dbReference type="InParanoid" id="A0A6C2YQ84"/>
<dbReference type="InterPro" id="IPR022655">
    <property type="entry name" value="DUF1553"/>
</dbReference>
<dbReference type="InterPro" id="IPR009056">
    <property type="entry name" value="Cyt_c-like_dom"/>
</dbReference>
<reference evidence="8" key="1">
    <citation type="submission" date="2019-04" db="EMBL/GenBank/DDBJ databases">
        <authorList>
            <consortium name="Science for Life Laboratories"/>
        </authorList>
    </citation>
    <scope>NUCLEOTIDE SEQUENCE</scope>
    <source>
        <strain evidence="8">MBLW1</strain>
    </source>
</reference>
<evidence type="ECO:0000256" key="6">
    <source>
        <dbReference type="SAM" id="MobiDB-lite"/>
    </source>
</evidence>
<feature type="coiled-coil region" evidence="5">
    <location>
        <begin position="694"/>
        <end position="764"/>
    </location>
</feature>